<dbReference type="Pfam" id="PF10662">
    <property type="entry name" value="PduV-EutP"/>
    <property type="match status" value="1"/>
</dbReference>
<comment type="caution">
    <text evidence="2">The sequence shown here is derived from an EMBL/GenBank/DDBJ whole genome shotgun (WGS) entry which is preliminary data.</text>
</comment>
<evidence type="ECO:0000313" key="3">
    <source>
        <dbReference type="Proteomes" id="UP000707138"/>
    </source>
</evidence>
<protein>
    <submittedName>
        <fullName evidence="2">EutP/PduV family microcompartment system protein</fullName>
    </submittedName>
</protein>
<evidence type="ECO:0000313" key="2">
    <source>
        <dbReference type="EMBL" id="MBM6913006.1"/>
    </source>
</evidence>
<gene>
    <name evidence="2" type="ORF">H6A01_06690</name>
</gene>
<evidence type="ECO:0000256" key="1">
    <source>
        <dbReference type="PIRNR" id="PIRNR036409"/>
    </source>
</evidence>
<reference evidence="2 3" key="1">
    <citation type="journal article" date="2021" name="Sci. Rep.">
        <title>The distribution of antibiotic resistance genes in chicken gut microbiota commensals.</title>
        <authorList>
            <person name="Juricova H."/>
            <person name="Matiasovicova J."/>
            <person name="Kubasova T."/>
            <person name="Cejkova D."/>
            <person name="Rychlik I."/>
        </authorList>
    </citation>
    <scope>NUCLEOTIDE SEQUENCE [LARGE SCALE GENOMIC DNA]</scope>
    <source>
        <strain evidence="2 3">An537</strain>
    </source>
</reference>
<dbReference type="Gene3D" id="3.40.50.300">
    <property type="entry name" value="P-loop containing nucleotide triphosphate hydrolases"/>
    <property type="match status" value="1"/>
</dbReference>
<dbReference type="EMBL" id="JACJLA010000011">
    <property type="protein sequence ID" value="MBM6913006.1"/>
    <property type="molecule type" value="Genomic_DNA"/>
</dbReference>
<dbReference type="NCBIfam" id="TIGR02528">
    <property type="entry name" value="EutP"/>
    <property type="match status" value="1"/>
</dbReference>
<dbReference type="PANTHER" id="PTHR40453">
    <property type="entry name" value="PROTEIN YOEF"/>
    <property type="match status" value="1"/>
</dbReference>
<keyword evidence="1" id="KW-0547">Nucleotide-binding</keyword>
<dbReference type="InterPro" id="IPR027417">
    <property type="entry name" value="P-loop_NTPase"/>
</dbReference>
<accession>A0ABS2GG37</accession>
<dbReference type="Proteomes" id="UP000707138">
    <property type="component" value="Unassembled WGS sequence"/>
</dbReference>
<dbReference type="SUPFAM" id="SSF52540">
    <property type="entry name" value="P-loop containing nucleoside triphosphate hydrolases"/>
    <property type="match status" value="1"/>
</dbReference>
<dbReference type="PIRSF" id="PIRSF036409">
    <property type="entry name" value="EutP_PduV"/>
    <property type="match status" value="1"/>
</dbReference>
<comment type="similarity">
    <text evidence="1">Belongs to the EutP/PduV family.</text>
</comment>
<organism evidence="2 3">
    <name type="scientific">Veillonella magna</name>
    <dbReference type="NCBI Taxonomy" id="464322"/>
    <lineage>
        <taxon>Bacteria</taxon>
        <taxon>Bacillati</taxon>
        <taxon>Bacillota</taxon>
        <taxon>Negativicutes</taxon>
        <taxon>Veillonellales</taxon>
        <taxon>Veillonellaceae</taxon>
        <taxon>Veillonella</taxon>
    </lineage>
</organism>
<keyword evidence="3" id="KW-1185">Reference proteome</keyword>
<dbReference type="InterPro" id="IPR012381">
    <property type="entry name" value="EutP_PduV"/>
</dbReference>
<sequence length="145" mass="16216">MKKLMLVGPIGCGKTTLTQRLTGVDLTYVKTQALEFHDSIIDTPGEFVQHRLMYNALLVTSSDADIIGFLLPATEKEQIYSPGFTSLFNKPVIGIITKIDLLAHEDDYIYAEEQLRMAGAHKIFRISAVENIGIDKLQTYLDELP</sequence>
<proteinExistence type="inferred from homology"/>
<dbReference type="CDD" id="cd00882">
    <property type="entry name" value="Ras_like_GTPase"/>
    <property type="match status" value="1"/>
</dbReference>
<dbReference type="PANTHER" id="PTHR40453:SF1">
    <property type="entry name" value="PROTEIN YOEF"/>
    <property type="match status" value="1"/>
</dbReference>
<dbReference type="RefSeq" id="WP_028255368.1">
    <property type="nucleotide sequence ID" value="NZ_CAUGKU010000011.1"/>
</dbReference>
<name>A0ABS2GG37_9FIRM</name>